<sequence length="181" mass="19891">MGRMEEYVTDTSLSQTLCNTAYPNLVLRCVVVDTVPLRRGEFSDERVFTAIGSISPPSPNHAGSCKKLIRINFYGLWGMAAAFMDPGDVIILHGFYRLDAPSRRETAGKPPSSTSSIFLCPLREQEGCVMRVLQPAKTGEVMEVLVTPSNMDAICVHGLPTSDTANHFYMRQCLTSASVQQ</sequence>
<comment type="caution">
    <text evidence="1">The sequence shown here is derived from an EMBL/GenBank/DDBJ whole genome shotgun (WGS) entry which is preliminary data.</text>
</comment>
<accession>A0A0N1IKA8</accession>
<dbReference type="OrthoDB" id="271104at2759"/>
<dbReference type="AlphaFoldDB" id="A0A0N1IKA8"/>
<proteinExistence type="predicted"/>
<name>A0A0N1IKA8_LEPSE</name>
<evidence type="ECO:0000313" key="2">
    <source>
        <dbReference type="Proteomes" id="UP000038009"/>
    </source>
</evidence>
<dbReference type="EMBL" id="LJSK01000125">
    <property type="protein sequence ID" value="KPI86553.1"/>
    <property type="molecule type" value="Genomic_DNA"/>
</dbReference>
<dbReference type="VEuPathDB" id="TriTrypDB:Lsey_0125_0110"/>
<dbReference type="Proteomes" id="UP000038009">
    <property type="component" value="Unassembled WGS sequence"/>
</dbReference>
<protein>
    <submittedName>
        <fullName evidence="1">Uncharacterized protein</fullName>
    </submittedName>
</protein>
<keyword evidence="2" id="KW-1185">Reference proteome</keyword>
<gene>
    <name evidence="1" type="ORF">ABL78_4376</name>
</gene>
<organism evidence="1 2">
    <name type="scientific">Leptomonas seymouri</name>
    <dbReference type="NCBI Taxonomy" id="5684"/>
    <lineage>
        <taxon>Eukaryota</taxon>
        <taxon>Discoba</taxon>
        <taxon>Euglenozoa</taxon>
        <taxon>Kinetoplastea</taxon>
        <taxon>Metakinetoplastina</taxon>
        <taxon>Trypanosomatida</taxon>
        <taxon>Trypanosomatidae</taxon>
        <taxon>Leishmaniinae</taxon>
        <taxon>Leptomonas</taxon>
    </lineage>
</organism>
<reference evidence="1 2" key="1">
    <citation type="journal article" date="2015" name="PLoS Pathog.">
        <title>Leptomonas seymouri: Adaptations to the Dixenous Life Cycle Analyzed by Genome Sequencing, Transcriptome Profiling and Co-infection with Leishmania donovani.</title>
        <authorList>
            <person name="Kraeva N."/>
            <person name="Butenko A."/>
            <person name="Hlavacova J."/>
            <person name="Kostygov A."/>
            <person name="Myskova J."/>
            <person name="Grybchuk D."/>
            <person name="Lestinova T."/>
            <person name="Votypka J."/>
            <person name="Volf P."/>
            <person name="Opperdoes F."/>
            <person name="Flegontov P."/>
            <person name="Lukes J."/>
            <person name="Yurchenko V."/>
        </authorList>
    </citation>
    <scope>NUCLEOTIDE SEQUENCE [LARGE SCALE GENOMIC DNA]</scope>
    <source>
        <strain evidence="1 2">ATCC 30220</strain>
    </source>
</reference>
<evidence type="ECO:0000313" key="1">
    <source>
        <dbReference type="EMBL" id="KPI86553.1"/>
    </source>
</evidence>
<dbReference type="OMA" id="RAPFIAN"/>